<dbReference type="HOGENOM" id="CLU_2856536_0_0_1"/>
<organism evidence="1">
    <name type="scientific">Oryza brachyantha</name>
    <name type="common">malo sina</name>
    <dbReference type="NCBI Taxonomy" id="4533"/>
    <lineage>
        <taxon>Eukaryota</taxon>
        <taxon>Viridiplantae</taxon>
        <taxon>Streptophyta</taxon>
        <taxon>Embryophyta</taxon>
        <taxon>Tracheophyta</taxon>
        <taxon>Spermatophyta</taxon>
        <taxon>Magnoliopsida</taxon>
        <taxon>Liliopsida</taxon>
        <taxon>Poales</taxon>
        <taxon>Poaceae</taxon>
        <taxon>BOP clade</taxon>
        <taxon>Oryzoideae</taxon>
        <taxon>Oryzeae</taxon>
        <taxon>Oryzinae</taxon>
        <taxon>Oryza</taxon>
    </lineage>
</organism>
<dbReference type="EnsemblPlants" id="OB02G18590.1">
    <property type="protein sequence ID" value="OB02G18590.1"/>
    <property type="gene ID" value="OB02G18590"/>
</dbReference>
<sequence>FRNGSPTVIFQQTILSSPNYLPGRQMHEGSHGDMELQSLSANHILRKYSCCWYLQPFLHYLLAWS</sequence>
<keyword evidence="2" id="KW-1185">Reference proteome</keyword>
<dbReference type="Gramene" id="OB02G18590.1">
    <property type="protein sequence ID" value="OB02G18590.1"/>
    <property type="gene ID" value="OB02G18590"/>
</dbReference>
<name>J3LB42_ORYBR</name>
<evidence type="ECO:0000313" key="2">
    <source>
        <dbReference type="Proteomes" id="UP000006038"/>
    </source>
</evidence>
<evidence type="ECO:0000313" key="1">
    <source>
        <dbReference type="EnsemblPlants" id="OB02G18590.1"/>
    </source>
</evidence>
<dbReference type="Proteomes" id="UP000006038">
    <property type="component" value="Unassembled WGS sequence"/>
</dbReference>
<dbReference type="AlphaFoldDB" id="J3LB42"/>
<reference evidence="1" key="1">
    <citation type="submission" date="2013-04" db="UniProtKB">
        <authorList>
            <consortium name="EnsemblPlants"/>
        </authorList>
    </citation>
    <scope>IDENTIFICATION</scope>
</reference>
<proteinExistence type="predicted"/>
<protein>
    <submittedName>
        <fullName evidence="1">Uncharacterized protein</fullName>
    </submittedName>
</protein>
<accession>J3LB42</accession>